<dbReference type="InterPro" id="IPR027843">
    <property type="entry name" value="DUF4440"/>
</dbReference>
<dbReference type="InterPro" id="IPR032710">
    <property type="entry name" value="NTF2-like_dom_sf"/>
</dbReference>
<evidence type="ECO:0000259" key="1">
    <source>
        <dbReference type="Pfam" id="PF14534"/>
    </source>
</evidence>
<evidence type="ECO:0000313" key="2">
    <source>
        <dbReference type="EMBL" id="TCI08737.1"/>
    </source>
</evidence>
<accession>A0A4R0YUE5</accession>
<proteinExistence type="predicted"/>
<dbReference type="EMBL" id="SJTG01000004">
    <property type="protein sequence ID" value="TCI08737.1"/>
    <property type="molecule type" value="Genomic_DNA"/>
</dbReference>
<dbReference type="Proteomes" id="UP000291822">
    <property type="component" value="Unassembled WGS sequence"/>
</dbReference>
<sequence>MDELIAREPIFHRPEFGTARADFERMTDPSFFEIGASGHVYSRSHVLDVLEQRHRSPVVEDLDASDFHVVRLANDVYLLTYTLHQAERMTRRTTLWKRGDGTWRALFHQGTVVAPGA</sequence>
<dbReference type="AlphaFoldDB" id="A0A4R0YUE5"/>
<dbReference type="Gene3D" id="3.10.450.50">
    <property type="match status" value="1"/>
</dbReference>
<comment type="caution">
    <text evidence="2">The sequence shown here is derived from an EMBL/GenBank/DDBJ whole genome shotgun (WGS) entry which is preliminary data.</text>
</comment>
<reference evidence="2 3" key="1">
    <citation type="submission" date="2019-02" db="EMBL/GenBank/DDBJ databases">
        <title>Dyella amyloliquefaciens sp. nov., isolated from forest soil.</title>
        <authorList>
            <person name="Gao Z.-H."/>
            <person name="Qiu L.-H."/>
        </authorList>
    </citation>
    <scope>NUCLEOTIDE SEQUENCE [LARGE SCALE GENOMIC DNA]</scope>
    <source>
        <strain evidence="2 3">KACC 12747</strain>
    </source>
</reference>
<organism evidence="2 3">
    <name type="scientific">Dyella soli</name>
    <dbReference type="NCBI Taxonomy" id="522319"/>
    <lineage>
        <taxon>Bacteria</taxon>
        <taxon>Pseudomonadati</taxon>
        <taxon>Pseudomonadota</taxon>
        <taxon>Gammaproteobacteria</taxon>
        <taxon>Lysobacterales</taxon>
        <taxon>Rhodanobacteraceae</taxon>
        <taxon>Dyella</taxon>
    </lineage>
</organism>
<dbReference type="Pfam" id="PF14534">
    <property type="entry name" value="DUF4440"/>
    <property type="match status" value="1"/>
</dbReference>
<gene>
    <name evidence="2" type="ORF">EZM97_27030</name>
</gene>
<feature type="domain" description="DUF4440" evidence="1">
    <location>
        <begin position="22"/>
        <end position="104"/>
    </location>
</feature>
<name>A0A4R0YUE5_9GAMM</name>
<dbReference type="SUPFAM" id="SSF54427">
    <property type="entry name" value="NTF2-like"/>
    <property type="match status" value="1"/>
</dbReference>
<evidence type="ECO:0000313" key="3">
    <source>
        <dbReference type="Proteomes" id="UP000291822"/>
    </source>
</evidence>
<protein>
    <submittedName>
        <fullName evidence="2">DUF4440 domain-containing protein</fullName>
    </submittedName>
</protein>
<keyword evidence="3" id="KW-1185">Reference proteome</keyword>